<sequence length="60" mass="6738">MCRSDDNSPTFRLTPEIRITINLLSLPVSMFQILPLIKLTDILWGIGEKSAHGREAKAQT</sequence>
<comment type="caution">
    <text evidence="1">The sequence shown here is derived from an EMBL/GenBank/DDBJ whole genome shotgun (WGS) entry which is preliminary data.</text>
</comment>
<evidence type="ECO:0000313" key="2">
    <source>
        <dbReference type="Proteomes" id="UP000604243"/>
    </source>
</evidence>
<accession>A0ABQ3FH27</accession>
<name>A0ABQ3FH27_9GAMM</name>
<evidence type="ECO:0000313" key="1">
    <source>
        <dbReference type="EMBL" id="GHC24029.1"/>
    </source>
</evidence>
<dbReference type="Proteomes" id="UP000604243">
    <property type="component" value="Unassembled WGS sequence"/>
</dbReference>
<proteinExistence type="predicted"/>
<keyword evidence="2" id="KW-1185">Reference proteome</keyword>
<reference evidence="2" key="1">
    <citation type="journal article" date="2019" name="Int. J. Syst. Evol. Microbiol.">
        <title>The Global Catalogue of Microorganisms (GCM) 10K type strain sequencing project: providing services to taxonomists for standard genome sequencing and annotation.</title>
        <authorList>
            <consortium name="The Broad Institute Genomics Platform"/>
            <consortium name="The Broad Institute Genome Sequencing Center for Infectious Disease"/>
            <person name="Wu L."/>
            <person name="Ma J."/>
        </authorList>
    </citation>
    <scope>NUCLEOTIDE SEQUENCE [LARGE SCALE GENOMIC DNA]</scope>
    <source>
        <strain evidence="2">KCTC 42082</strain>
    </source>
</reference>
<organism evidence="1 2">
    <name type="scientific">Kushneria pakistanensis</name>
    <dbReference type="NCBI Taxonomy" id="1508770"/>
    <lineage>
        <taxon>Bacteria</taxon>
        <taxon>Pseudomonadati</taxon>
        <taxon>Pseudomonadota</taxon>
        <taxon>Gammaproteobacteria</taxon>
        <taxon>Oceanospirillales</taxon>
        <taxon>Halomonadaceae</taxon>
        <taxon>Kushneria</taxon>
    </lineage>
</organism>
<gene>
    <name evidence="1" type="ORF">GCM10010082_15570</name>
</gene>
<protein>
    <submittedName>
        <fullName evidence="1">Uncharacterized protein</fullName>
    </submittedName>
</protein>
<dbReference type="EMBL" id="BMZM01000002">
    <property type="protein sequence ID" value="GHC24029.1"/>
    <property type="molecule type" value="Genomic_DNA"/>
</dbReference>